<dbReference type="Pfam" id="PF07005">
    <property type="entry name" value="SBD_N"/>
    <property type="match status" value="1"/>
</dbReference>
<organism evidence="9 10">
    <name type="scientific">Halosaccharopolyspora lacisalsi</name>
    <dbReference type="NCBI Taxonomy" id="1000566"/>
    <lineage>
        <taxon>Bacteria</taxon>
        <taxon>Bacillati</taxon>
        <taxon>Actinomycetota</taxon>
        <taxon>Actinomycetes</taxon>
        <taxon>Pseudonocardiales</taxon>
        <taxon>Pseudonocardiaceae</taxon>
        <taxon>Halosaccharopolyspora</taxon>
    </lineage>
</organism>
<reference evidence="9 10" key="1">
    <citation type="submission" date="2020-07" db="EMBL/GenBank/DDBJ databases">
        <title>Sequencing the genomes of 1000 actinobacteria strains.</title>
        <authorList>
            <person name="Klenk H.-P."/>
        </authorList>
    </citation>
    <scope>NUCLEOTIDE SEQUENCE [LARGE SCALE GENOMIC DNA]</scope>
    <source>
        <strain evidence="9 10">DSM 45975</strain>
    </source>
</reference>
<evidence type="ECO:0000313" key="10">
    <source>
        <dbReference type="Proteomes" id="UP000569329"/>
    </source>
</evidence>
<keyword evidence="6" id="KW-0119">Carbohydrate metabolism</keyword>
<comment type="caution">
    <text evidence="9">The sequence shown here is derived from an EMBL/GenBank/DDBJ whole genome shotgun (WGS) entry which is preliminary data.</text>
</comment>
<dbReference type="RefSeq" id="WP_182543330.1">
    <property type="nucleotide sequence ID" value="NZ_JACGWZ010000001.1"/>
</dbReference>
<evidence type="ECO:0000256" key="5">
    <source>
        <dbReference type="ARBA" id="ARBA00022840"/>
    </source>
</evidence>
<keyword evidence="2" id="KW-0808">Transferase</keyword>
<keyword evidence="5" id="KW-0067">ATP-binding</keyword>
<keyword evidence="4" id="KW-0418">Kinase</keyword>
<evidence type="ECO:0000313" key="9">
    <source>
        <dbReference type="EMBL" id="MBA8824191.1"/>
    </source>
</evidence>
<evidence type="ECO:0000256" key="6">
    <source>
        <dbReference type="ARBA" id="ARBA00023277"/>
    </source>
</evidence>
<feature type="domain" description="Four-carbon acid sugar kinase N-terminal" evidence="7">
    <location>
        <begin position="6"/>
        <end position="223"/>
    </location>
</feature>
<dbReference type="SUPFAM" id="SSF142764">
    <property type="entry name" value="YgbK-like"/>
    <property type="match status" value="1"/>
</dbReference>
<dbReference type="EMBL" id="JACGWZ010000001">
    <property type="protein sequence ID" value="MBA8824191.1"/>
    <property type="molecule type" value="Genomic_DNA"/>
</dbReference>
<evidence type="ECO:0000256" key="1">
    <source>
        <dbReference type="ARBA" id="ARBA00005715"/>
    </source>
</evidence>
<proteinExistence type="inferred from homology"/>
<dbReference type="GO" id="GO:0005524">
    <property type="term" value="F:ATP binding"/>
    <property type="evidence" value="ECO:0007669"/>
    <property type="project" value="UniProtKB-KW"/>
</dbReference>
<evidence type="ECO:0000256" key="3">
    <source>
        <dbReference type="ARBA" id="ARBA00022741"/>
    </source>
</evidence>
<dbReference type="InterPro" id="IPR037051">
    <property type="entry name" value="4-carb_acid_sugar_kinase_N_sf"/>
</dbReference>
<dbReference type="Gene3D" id="3.40.980.20">
    <property type="entry name" value="Four-carbon acid sugar kinase, nucleotide binding domain"/>
    <property type="match status" value="1"/>
</dbReference>
<evidence type="ECO:0000256" key="2">
    <source>
        <dbReference type="ARBA" id="ARBA00022679"/>
    </source>
</evidence>
<gene>
    <name evidence="9" type="ORF">FHX42_001520</name>
</gene>
<evidence type="ECO:0000259" key="8">
    <source>
        <dbReference type="Pfam" id="PF17042"/>
    </source>
</evidence>
<name>A0A839DY88_9PSEU</name>
<keyword evidence="10" id="KW-1185">Reference proteome</keyword>
<dbReference type="InterPro" id="IPR010737">
    <property type="entry name" value="4-carb_acid_sugar_kinase_N"/>
</dbReference>
<feature type="domain" description="Four-carbon acid sugar kinase nucleotide binding" evidence="8">
    <location>
        <begin position="249"/>
        <end position="404"/>
    </location>
</feature>
<dbReference type="Gene3D" id="3.40.50.10840">
    <property type="entry name" value="Putative sugar-binding, N-terminal domain"/>
    <property type="match status" value="1"/>
</dbReference>
<accession>A0A839DY88</accession>
<evidence type="ECO:0000259" key="7">
    <source>
        <dbReference type="Pfam" id="PF07005"/>
    </source>
</evidence>
<dbReference type="Proteomes" id="UP000569329">
    <property type="component" value="Unassembled WGS sequence"/>
</dbReference>
<evidence type="ECO:0000256" key="4">
    <source>
        <dbReference type="ARBA" id="ARBA00022777"/>
    </source>
</evidence>
<protein>
    <submittedName>
        <fullName evidence="9">Uncharacterized protein YgbK (DUF1537 family)</fullName>
    </submittedName>
</protein>
<keyword evidence="3" id="KW-0547">Nucleotide-binding</keyword>
<dbReference type="InterPro" id="IPR031475">
    <property type="entry name" value="NBD_C"/>
</dbReference>
<comment type="similarity">
    <text evidence="1">Belongs to the four-carbon acid sugar kinase family.</text>
</comment>
<dbReference type="InterPro" id="IPR042213">
    <property type="entry name" value="NBD_C_sf"/>
</dbReference>
<sequence length="414" mass="42817">MTCDVTVVADDLTGANDTAVQFARQGWATLLTLSPDSDPAGKGVLALSTDARSAGDDAVRITAEAVTHLLTGGVEHLYVKIDSTMRGSVTAQVDGALRAWSAVHEDAFAVVCPAYPGMGRTVVDGTALVDGERLESTPAGRDPVTPVRSSTLADLLPGSTHVQLPDTRDPELLASELAGHGRLSRVLTLDAQNDEELTLIAQALARLGRKVVPVGSAGLANALATTWRPAGGSRDLGGNPDSARTGPVVVLVTSLHKVARAQEERLRESGGSDFLHLAPDLDDLLDEESFASWCTARFPPGNLPAVVLVTAPDERPDKGTPVGNTVAQRLADLVARLHAHQPASAVIVTGGDGARALVDRWECTGIAVRDAVCEGIPSGFLVGGAVDGLRVITKAGGFGASDALVSAVRHADTC</sequence>
<dbReference type="Pfam" id="PF17042">
    <property type="entry name" value="NBD_C"/>
    <property type="match status" value="1"/>
</dbReference>
<dbReference type="GO" id="GO:0016301">
    <property type="term" value="F:kinase activity"/>
    <property type="evidence" value="ECO:0007669"/>
    <property type="project" value="UniProtKB-KW"/>
</dbReference>
<dbReference type="AlphaFoldDB" id="A0A839DY88"/>